<protein>
    <submittedName>
        <fullName evidence="3">Copper amine oxidase-like protein</fullName>
    </submittedName>
</protein>
<comment type="caution">
    <text evidence="3">The sequence shown here is derived from an EMBL/GenBank/DDBJ whole genome shotgun (WGS) entry which is preliminary data.</text>
</comment>
<keyword evidence="4" id="KW-1185">Reference proteome</keyword>
<accession>A0A368VK27</accession>
<keyword evidence="1" id="KW-0732">Signal</keyword>
<dbReference type="SUPFAM" id="SSF55383">
    <property type="entry name" value="Copper amine oxidase, domain N"/>
    <property type="match status" value="1"/>
</dbReference>
<sequence>MLLRVKLMTSLVALMTLLSFCISASASATGNVTIKSSVANEATFTGQIINSRTYVNLIGLLNCLPYSVKPKAKSFISETKTLNIYNSDFASNPTPLLQFHVGDDFFYAGKEKIEMDTKILLINNRIYIPLKPVTTYYNLNVTFDQKIKTITVTK</sequence>
<reference evidence="3 4" key="1">
    <citation type="submission" date="2018-07" db="EMBL/GenBank/DDBJ databases">
        <title>Genomic Encyclopedia of Type Strains, Phase III (KMG-III): the genomes of soil and plant-associated and newly described type strains.</title>
        <authorList>
            <person name="Whitman W."/>
        </authorList>
    </citation>
    <scope>NUCLEOTIDE SEQUENCE [LARGE SCALE GENOMIC DNA]</scope>
    <source>
        <strain evidence="3 4">CECT 7506</strain>
    </source>
</reference>
<dbReference type="Pfam" id="PF07833">
    <property type="entry name" value="Cu_amine_oxidN1"/>
    <property type="match status" value="1"/>
</dbReference>
<organism evidence="3 4">
    <name type="scientific">Paenibacillus prosopidis</name>
    <dbReference type="NCBI Taxonomy" id="630520"/>
    <lineage>
        <taxon>Bacteria</taxon>
        <taxon>Bacillati</taxon>
        <taxon>Bacillota</taxon>
        <taxon>Bacilli</taxon>
        <taxon>Bacillales</taxon>
        <taxon>Paenibacillaceae</taxon>
        <taxon>Paenibacillus</taxon>
    </lineage>
</organism>
<name>A0A368VK27_9BACL</name>
<dbReference type="Proteomes" id="UP000252415">
    <property type="component" value="Unassembled WGS sequence"/>
</dbReference>
<evidence type="ECO:0000256" key="1">
    <source>
        <dbReference type="SAM" id="SignalP"/>
    </source>
</evidence>
<dbReference type="RefSeq" id="WP_114384138.1">
    <property type="nucleotide sequence ID" value="NZ_QPJD01000030.1"/>
</dbReference>
<feature type="domain" description="Copper amine oxidase-like N-terminal" evidence="2">
    <location>
        <begin position="43"/>
        <end position="151"/>
    </location>
</feature>
<proteinExistence type="predicted"/>
<feature type="signal peptide" evidence="1">
    <location>
        <begin position="1"/>
        <end position="28"/>
    </location>
</feature>
<feature type="chain" id="PRO_5016719520" evidence="1">
    <location>
        <begin position="29"/>
        <end position="154"/>
    </location>
</feature>
<evidence type="ECO:0000259" key="2">
    <source>
        <dbReference type="Pfam" id="PF07833"/>
    </source>
</evidence>
<dbReference type="AlphaFoldDB" id="A0A368VK27"/>
<dbReference type="OrthoDB" id="2625325at2"/>
<evidence type="ECO:0000313" key="3">
    <source>
        <dbReference type="EMBL" id="RCW40625.1"/>
    </source>
</evidence>
<evidence type="ECO:0000313" key="4">
    <source>
        <dbReference type="Proteomes" id="UP000252415"/>
    </source>
</evidence>
<gene>
    <name evidence="3" type="ORF">DFP97_1304</name>
</gene>
<dbReference type="InterPro" id="IPR012854">
    <property type="entry name" value="Cu_amine_oxidase-like_N"/>
</dbReference>
<dbReference type="EMBL" id="QPJD01000030">
    <property type="protein sequence ID" value="RCW40625.1"/>
    <property type="molecule type" value="Genomic_DNA"/>
</dbReference>
<dbReference type="InterPro" id="IPR036582">
    <property type="entry name" value="Mao_N_sf"/>
</dbReference>